<reference evidence="6" key="1">
    <citation type="journal article" date="2014" name="Int. J. Syst. Evol. Microbiol.">
        <title>Complete genome sequence of Corynebacterium casei LMG S-19264T (=DSM 44701T), isolated from a smear-ripened cheese.</title>
        <authorList>
            <consortium name="US DOE Joint Genome Institute (JGI-PGF)"/>
            <person name="Walter F."/>
            <person name="Albersmeier A."/>
            <person name="Kalinowski J."/>
            <person name="Ruckert C."/>
        </authorList>
    </citation>
    <scope>NUCLEOTIDE SEQUENCE</scope>
    <source>
        <strain evidence="6">CGMCC 1.12919</strain>
    </source>
</reference>
<comment type="caution">
    <text evidence="6">The sequence shown here is derived from an EMBL/GenBank/DDBJ whole genome shotgun (WGS) entry which is preliminary data.</text>
</comment>
<dbReference type="InterPro" id="IPR041490">
    <property type="entry name" value="KstR2_TetR_C"/>
</dbReference>
<evidence type="ECO:0000313" key="6">
    <source>
        <dbReference type="EMBL" id="GGC78849.1"/>
    </source>
</evidence>
<evidence type="ECO:0000259" key="5">
    <source>
        <dbReference type="PROSITE" id="PS50977"/>
    </source>
</evidence>
<dbReference type="GO" id="GO:0003700">
    <property type="term" value="F:DNA-binding transcription factor activity"/>
    <property type="evidence" value="ECO:0007669"/>
    <property type="project" value="TreeGrafter"/>
</dbReference>
<dbReference type="GO" id="GO:0000976">
    <property type="term" value="F:transcription cis-regulatory region binding"/>
    <property type="evidence" value="ECO:0007669"/>
    <property type="project" value="TreeGrafter"/>
</dbReference>
<keyword evidence="1" id="KW-0805">Transcription regulation</keyword>
<feature type="DNA-binding region" description="H-T-H motif" evidence="4">
    <location>
        <begin position="34"/>
        <end position="53"/>
    </location>
</feature>
<organism evidence="6 7">
    <name type="scientific">Chelatococcus reniformis</name>
    <dbReference type="NCBI Taxonomy" id="1494448"/>
    <lineage>
        <taxon>Bacteria</taxon>
        <taxon>Pseudomonadati</taxon>
        <taxon>Pseudomonadota</taxon>
        <taxon>Alphaproteobacteria</taxon>
        <taxon>Hyphomicrobiales</taxon>
        <taxon>Chelatococcaceae</taxon>
        <taxon>Chelatococcus</taxon>
    </lineage>
</organism>
<dbReference type="Pfam" id="PF17932">
    <property type="entry name" value="TetR_C_24"/>
    <property type="match status" value="1"/>
</dbReference>
<dbReference type="RefSeq" id="WP_188611052.1">
    <property type="nucleotide sequence ID" value="NZ_BMGG01000007.1"/>
</dbReference>
<evidence type="ECO:0000313" key="7">
    <source>
        <dbReference type="Proteomes" id="UP000637002"/>
    </source>
</evidence>
<dbReference type="SUPFAM" id="SSF48498">
    <property type="entry name" value="Tetracyclin repressor-like, C-terminal domain"/>
    <property type="match status" value="1"/>
</dbReference>
<dbReference type="InterPro" id="IPR036271">
    <property type="entry name" value="Tet_transcr_reg_TetR-rel_C_sf"/>
</dbReference>
<gene>
    <name evidence="6" type="ORF">GCM10010994_41240</name>
</gene>
<reference evidence="6" key="2">
    <citation type="submission" date="2020-09" db="EMBL/GenBank/DDBJ databases">
        <authorList>
            <person name="Sun Q."/>
            <person name="Zhou Y."/>
        </authorList>
    </citation>
    <scope>NUCLEOTIDE SEQUENCE</scope>
    <source>
        <strain evidence="6">CGMCC 1.12919</strain>
    </source>
</reference>
<dbReference type="FunFam" id="1.10.10.60:FF:000141">
    <property type="entry name" value="TetR family transcriptional regulator"/>
    <property type="match status" value="1"/>
</dbReference>
<evidence type="ECO:0000256" key="2">
    <source>
        <dbReference type="ARBA" id="ARBA00023125"/>
    </source>
</evidence>
<dbReference type="Gene3D" id="1.10.357.10">
    <property type="entry name" value="Tetracycline Repressor, domain 2"/>
    <property type="match status" value="1"/>
</dbReference>
<keyword evidence="3" id="KW-0804">Transcription</keyword>
<dbReference type="EMBL" id="BMGG01000007">
    <property type="protein sequence ID" value="GGC78849.1"/>
    <property type="molecule type" value="Genomic_DNA"/>
</dbReference>
<evidence type="ECO:0000256" key="3">
    <source>
        <dbReference type="ARBA" id="ARBA00023163"/>
    </source>
</evidence>
<dbReference type="PANTHER" id="PTHR30055">
    <property type="entry name" value="HTH-TYPE TRANSCRIPTIONAL REGULATOR RUTR"/>
    <property type="match status" value="1"/>
</dbReference>
<dbReference type="InterPro" id="IPR001647">
    <property type="entry name" value="HTH_TetR"/>
</dbReference>
<dbReference type="Pfam" id="PF00440">
    <property type="entry name" value="TetR_N"/>
    <property type="match status" value="1"/>
</dbReference>
<keyword evidence="2 4" id="KW-0238">DNA-binding</keyword>
<keyword evidence="7" id="KW-1185">Reference proteome</keyword>
<dbReference type="Proteomes" id="UP000637002">
    <property type="component" value="Unassembled WGS sequence"/>
</dbReference>
<evidence type="ECO:0000256" key="1">
    <source>
        <dbReference type="ARBA" id="ARBA00023015"/>
    </source>
</evidence>
<dbReference type="Gene3D" id="1.10.10.60">
    <property type="entry name" value="Homeodomain-like"/>
    <property type="match status" value="1"/>
</dbReference>
<sequence>MVAGSLRNASEDRRRRIVAAAVHLFSVRLYQDVQMDDVAREAGVAKPTLYRYFAAKEDLFIEAMGERLDAVEGATRAQAAASAPAADTLRAAIATVLDAFGRDAAALTVADGTDNRIGERARSVVRRKVRSLRSCFAQIIRAGIDDGQFAAIDPEVAADAVLGAIRLLAVTSEPARRGEAAAIVAHIFTAGLAHAPAAQRAPATAHAPAAA</sequence>
<proteinExistence type="predicted"/>
<protein>
    <recommendedName>
        <fullName evidence="5">HTH tetR-type domain-containing protein</fullName>
    </recommendedName>
</protein>
<name>A0A916XKL9_9HYPH</name>
<accession>A0A916XKL9</accession>
<evidence type="ECO:0000256" key="4">
    <source>
        <dbReference type="PROSITE-ProRule" id="PRU00335"/>
    </source>
</evidence>
<dbReference type="PANTHER" id="PTHR30055:SF234">
    <property type="entry name" value="HTH-TYPE TRANSCRIPTIONAL REGULATOR BETI"/>
    <property type="match status" value="1"/>
</dbReference>
<dbReference type="InterPro" id="IPR009057">
    <property type="entry name" value="Homeodomain-like_sf"/>
</dbReference>
<dbReference type="PROSITE" id="PS50977">
    <property type="entry name" value="HTH_TETR_2"/>
    <property type="match status" value="1"/>
</dbReference>
<dbReference type="PRINTS" id="PR00455">
    <property type="entry name" value="HTHTETR"/>
</dbReference>
<dbReference type="SUPFAM" id="SSF46689">
    <property type="entry name" value="Homeodomain-like"/>
    <property type="match status" value="1"/>
</dbReference>
<dbReference type="InterPro" id="IPR050109">
    <property type="entry name" value="HTH-type_TetR-like_transc_reg"/>
</dbReference>
<feature type="domain" description="HTH tetR-type" evidence="5">
    <location>
        <begin position="11"/>
        <end position="71"/>
    </location>
</feature>
<dbReference type="AlphaFoldDB" id="A0A916XKL9"/>